<reference evidence="2" key="1">
    <citation type="journal article" date="2020" name="Nat. Commun.">
        <title>Large-scale genome sequencing of mycorrhizal fungi provides insights into the early evolution of symbiotic traits.</title>
        <authorList>
            <person name="Miyauchi S."/>
            <person name="Kiss E."/>
            <person name="Kuo A."/>
            <person name="Drula E."/>
            <person name="Kohler A."/>
            <person name="Sanchez-Garcia M."/>
            <person name="Morin E."/>
            <person name="Andreopoulos B."/>
            <person name="Barry K.W."/>
            <person name="Bonito G."/>
            <person name="Buee M."/>
            <person name="Carver A."/>
            <person name="Chen C."/>
            <person name="Cichocki N."/>
            <person name="Clum A."/>
            <person name="Culley D."/>
            <person name="Crous P.W."/>
            <person name="Fauchery L."/>
            <person name="Girlanda M."/>
            <person name="Hayes R.D."/>
            <person name="Keri Z."/>
            <person name="LaButti K."/>
            <person name="Lipzen A."/>
            <person name="Lombard V."/>
            <person name="Magnuson J."/>
            <person name="Maillard F."/>
            <person name="Murat C."/>
            <person name="Nolan M."/>
            <person name="Ohm R.A."/>
            <person name="Pangilinan J."/>
            <person name="Pereira M.F."/>
            <person name="Perotto S."/>
            <person name="Peter M."/>
            <person name="Pfister S."/>
            <person name="Riley R."/>
            <person name="Sitrit Y."/>
            <person name="Stielow J.B."/>
            <person name="Szollosi G."/>
            <person name="Zifcakova L."/>
            <person name="Stursova M."/>
            <person name="Spatafora J.W."/>
            <person name="Tedersoo L."/>
            <person name="Vaario L.M."/>
            <person name="Yamada A."/>
            <person name="Yan M."/>
            <person name="Wang P."/>
            <person name="Xu J."/>
            <person name="Bruns T."/>
            <person name="Baldrian P."/>
            <person name="Vilgalys R."/>
            <person name="Dunand C."/>
            <person name="Henrissat B."/>
            <person name="Grigoriev I.V."/>
            <person name="Hibbett D."/>
            <person name="Nagy L.G."/>
            <person name="Martin F.M."/>
        </authorList>
    </citation>
    <scope>NUCLEOTIDE SEQUENCE</scope>
    <source>
        <strain evidence="2">UP504</strain>
    </source>
</reference>
<dbReference type="EMBL" id="MU129073">
    <property type="protein sequence ID" value="KAF9507763.1"/>
    <property type="molecule type" value="Genomic_DNA"/>
</dbReference>
<dbReference type="CDD" id="cd01838">
    <property type="entry name" value="Isoamyl_acetate_hydrolase_like"/>
    <property type="match status" value="1"/>
</dbReference>
<proteinExistence type="predicted"/>
<dbReference type="AlphaFoldDB" id="A0A9P6AL45"/>
<dbReference type="InterPro" id="IPR036514">
    <property type="entry name" value="SGNH_hydro_sf"/>
</dbReference>
<protein>
    <recommendedName>
        <fullName evidence="1">SGNH hydrolase-type esterase domain-containing protein</fullName>
    </recommendedName>
</protein>
<dbReference type="Pfam" id="PF13472">
    <property type="entry name" value="Lipase_GDSL_2"/>
    <property type="match status" value="1"/>
</dbReference>
<gene>
    <name evidence="2" type="ORF">BS47DRAFT_277776</name>
</gene>
<evidence type="ECO:0000313" key="3">
    <source>
        <dbReference type="Proteomes" id="UP000886523"/>
    </source>
</evidence>
<dbReference type="SUPFAM" id="SSF52266">
    <property type="entry name" value="SGNH hydrolase"/>
    <property type="match status" value="1"/>
</dbReference>
<evidence type="ECO:0000259" key="1">
    <source>
        <dbReference type="Pfam" id="PF13472"/>
    </source>
</evidence>
<dbReference type="Gene3D" id="3.40.50.1110">
    <property type="entry name" value="SGNH hydrolase"/>
    <property type="match status" value="1"/>
</dbReference>
<dbReference type="PANTHER" id="PTHR14209:SF19">
    <property type="entry name" value="ISOAMYL ACETATE-HYDROLYZING ESTERASE 1 HOMOLOG"/>
    <property type="match status" value="1"/>
</dbReference>
<dbReference type="InterPro" id="IPR045136">
    <property type="entry name" value="Iah1-like"/>
</dbReference>
<keyword evidence="3" id="KW-1185">Reference proteome</keyword>
<evidence type="ECO:0000313" key="2">
    <source>
        <dbReference type="EMBL" id="KAF9507763.1"/>
    </source>
</evidence>
<comment type="caution">
    <text evidence="2">The sequence shown here is derived from an EMBL/GenBank/DDBJ whole genome shotgun (WGS) entry which is preliminary data.</text>
</comment>
<dbReference type="PANTHER" id="PTHR14209">
    <property type="entry name" value="ISOAMYL ACETATE-HYDROLYZING ESTERASE 1"/>
    <property type="match status" value="1"/>
</dbReference>
<accession>A0A9P6AL45</accession>
<dbReference type="InterPro" id="IPR013830">
    <property type="entry name" value="SGNH_hydro"/>
</dbReference>
<name>A0A9P6AL45_9AGAM</name>
<dbReference type="Proteomes" id="UP000886523">
    <property type="component" value="Unassembled WGS sequence"/>
</dbReference>
<feature type="domain" description="SGNH hydrolase-type esterase" evidence="1">
    <location>
        <begin position="11"/>
        <end position="200"/>
    </location>
</feature>
<dbReference type="OrthoDB" id="671439at2759"/>
<organism evidence="2 3">
    <name type="scientific">Hydnum rufescens UP504</name>
    <dbReference type="NCBI Taxonomy" id="1448309"/>
    <lineage>
        <taxon>Eukaryota</taxon>
        <taxon>Fungi</taxon>
        <taxon>Dikarya</taxon>
        <taxon>Basidiomycota</taxon>
        <taxon>Agaricomycotina</taxon>
        <taxon>Agaricomycetes</taxon>
        <taxon>Cantharellales</taxon>
        <taxon>Hydnaceae</taxon>
        <taxon>Hydnum</taxon>
    </lineage>
</organism>
<sequence>MAANVLDSIMLFGDSITEHGWMPGGHAQLLADRYVRKLDVINRGLGGYNSEWGLTVFKQIFATKDEQTRLPTVRLLTFWWGANDAVVEGAVQHVDILHYIDNIHMAVSLVKSSTSPYYSPKTRIILMTPPPVNVAQRPDEERSNERTKAYGVALRQLGEELEVPVFDVWTAISDRAGDKEDGLVPFLSDGLHLTAEGYKIVFDGLMSTIEANFPELMPDNLASVYPSWEEVGDEVNPRAIKPRRLDI</sequence>